<dbReference type="PANTHER" id="PTHR34822:SF1">
    <property type="entry name" value="GRPB FAMILY PROTEIN"/>
    <property type="match status" value="1"/>
</dbReference>
<organism evidence="1 2">
    <name type="scientific">Marinoscillum luteum</name>
    <dbReference type="NCBI Taxonomy" id="861051"/>
    <lineage>
        <taxon>Bacteria</taxon>
        <taxon>Pseudomonadati</taxon>
        <taxon>Bacteroidota</taxon>
        <taxon>Cytophagia</taxon>
        <taxon>Cytophagales</taxon>
        <taxon>Reichenbachiellaceae</taxon>
        <taxon>Marinoscillum</taxon>
    </lineage>
</organism>
<dbReference type="RefSeq" id="WP_395419037.1">
    <property type="nucleotide sequence ID" value="NZ_JBIPKE010000020.1"/>
</dbReference>
<reference evidence="1 2" key="1">
    <citation type="journal article" date="2013" name="Int. J. Syst. Evol. Microbiol.">
        <title>Marinoscillum luteum sp. nov., isolated from marine sediment.</title>
        <authorList>
            <person name="Cha I.T."/>
            <person name="Park S.J."/>
            <person name="Kim S.J."/>
            <person name="Kim J.G."/>
            <person name="Jung M.Y."/>
            <person name="Shin K.S."/>
            <person name="Kwon K.K."/>
            <person name="Yang S.H."/>
            <person name="Seo Y.S."/>
            <person name="Rhee S.K."/>
        </authorList>
    </citation>
    <scope>NUCLEOTIDE SEQUENCE [LARGE SCALE GENOMIC DNA]</scope>
    <source>
        <strain evidence="1 2">KCTC 23939</strain>
    </source>
</reference>
<accession>A0ABW7NDJ7</accession>
<dbReference type="EMBL" id="JBIPKE010000020">
    <property type="protein sequence ID" value="MFH6985620.1"/>
    <property type="molecule type" value="Genomic_DNA"/>
</dbReference>
<dbReference type="PANTHER" id="PTHR34822">
    <property type="entry name" value="GRPB DOMAIN PROTEIN (AFU_ORTHOLOGUE AFUA_1G01530)"/>
    <property type="match status" value="1"/>
</dbReference>
<dbReference type="Gene3D" id="3.30.460.10">
    <property type="entry name" value="Beta Polymerase, domain 2"/>
    <property type="match status" value="1"/>
</dbReference>
<dbReference type="Pfam" id="PF04229">
    <property type="entry name" value="GrpB"/>
    <property type="match status" value="1"/>
</dbReference>
<evidence type="ECO:0000313" key="2">
    <source>
        <dbReference type="Proteomes" id="UP001610063"/>
    </source>
</evidence>
<proteinExistence type="predicted"/>
<dbReference type="InterPro" id="IPR007344">
    <property type="entry name" value="GrpB/CoaE"/>
</dbReference>
<sequence>MTLHLSAYSEAWPAHFETMKEALLQLFPEDVRAIEHVGSTAVPGLIAKPVIDIFMAVSPFRKVEFYEELLQSEGYHYVPTGMTERYLLARHTPEGVWTHNLHILPYSPDFLLRNEILFRNYLRKSPDLIQEYNRLKKHLSSMPLASLEDYTRAKTGFIQQVVDKARKACGLPRQNVWTMEIEEA</sequence>
<dbReference type="Proteomes" id="UP001610063">
    <property type="component" value="Unassembled WGS sequence"/>
</dbReference>
<name>A0ABW7NDJ7_9BACT</name>
<dbReference type="SUPFAM" id="SSF81301">
    <property type="entry name" value="Nucleotidyltransferase"/>
    <property type="match status" value="1"/>
</dbReference>
<evidence type="ECO:0000313" key="1">
    <source>
        <dbReference type="EMBL" id="MFH6985620.1"/>
    </source>
</evidence>
<gene>
    <name evidence="1" type="ORF">ACHKAR_19365</name>
</gene>
<protein>
    <submittedName>
        <fullName evidence="1">GrpB family protein</fullName>
    </submittedName>
</protein>
<keyword evidence="2" id="KW-1185">Reference proteome</keyword>
<comment type="caution">
    <text evidence="1">The sequence shown here is derived from an EMBL/GenBank/DDBJ whole genome shotgun (WGS) entry which is preliminary data.</text>
</comment>
<dbReference type="InterPro" id="IPR043519">
    <property type="entry name" value="NT_sf"/>
</dbReference>